<dbReference type="EMBL" id="JBHLSW010000015">
    <property type="protein sequence ID" value="MFC0634874.1"/>
    <property type="molecule type" value="Genomic_DNA"/>
</dbReference>
<feature type="domain" description="Arginyl tRNA synthetase N-terminal" evidence="12">
    <location>
        <begin position="2"/>
        <end position="87"/>
    </location>
</feature>
<dbReference type="NCBIfam" id="TIGR00456">
    <property type="entry name" value="argS"/>
    <property type="match status" value="1"/>
</dbReference>
<dbReference type="SUPFAM" id="SSF47323">
    <property type="entry name" value="Anticodon-binding domain of a subclass of class I aminoacyl-tRNA synthetases"/>
    <property type="match status" value="1"/>
</dbReference>
<dbReference type="InterPro" id="IPR005148">
    <property type="entry name" value="Arg-tRNA-synth_N"/>
</dbReference>
<evidence type="ECO:0000256" key="1">
    <source>
        <dbReference type="ARBA" id="ARBA00005594"/>
    </source>
</evidence>
<evidence type="ECO:0000256" key="6">
    <source>
        <dbReference type="ARBA" id="ARBA00022917"/>
    </source>
</evidence>
<evidence type="ECO:0000256" key="4">
    <source>
        <dbReference type="ARBA" id="ARBA00022741"/>
    </source>
</evidence>
<organism evidence="13 14">
    <name type="scientific">Brevundimonas balnearis</name>
    <dbReference type="NCBI Taxonomy" id="1572858"/>
    <lineage>
        <taxon>Bacteria</taxon>
        <taxon>Pseudomonadati</taxon>
        <taxon>Pseudomonadota</taxon>
        <taxon>Alphaproteobacteria</taxon>
        <taxon>Caulobacterales</taxon>
        <taxon>Caulobacteraceae</taxon>
        <taxon>Brevundimonas</taxon>
    </lineage>
</organism>
<feature type="domain" description="DALR anticodon binding" evidence="11">
    <location>
        <begin position="471"/>
        <end position="586"/>
    </location>
</feature>
<evidence type="ECO:0000256" key="2">
    <source>
        <dbReference type="ARBA" id="ARBA00022490"/>
    </source>
</evidence>
<dbReference type="Pfam" id="PF05746">
    <property type="entry name" value="DALR_1"/>
    <property type="match status" value="1"/>
</dbReference>
<dbReference type="Gene3D" id="1.10.730.10">
    <property type="entry name" value="Isoleucyl-tRNA Synthetase, Domain 1"/>
    <property type="match status" value="1"/>
</dbReference>
<gene>
    <name evidence="9 13" type="primary">argS</name>
    <name evidence="13" type="ORF">ACFFGE_13420</name>
</gene>
<dbReference type="PROSITE" id="PS00178">
    <property type="entry name" value="AA_TRNA_LIGASE_I"/>
    <property type="match status" value="1"/>
</dbReference>
<keyword evidence="4 9" id="KW-0547">Nucleotide-binding</keyword>
<comment type="subcellular location">
    <subcellularLocation>
        <location evidence="9">Cytoplasm</location>
    </subcellularLocation>
</comment>
<dbReference type="SMART" id="SM00836">
    <property type="entry name" value="DALR_1"/>
    <property type="match status" value="1"/>
</dbReference>
<dbReference type="CDD" id="cd00671">
    <property type="entry name" value="ArgRS_core"/>
    <property type="match status" value="1"/>
</dbReference>
<dbReference type="PRINTS" id="PR01038">
    <property type="entry name" value="TRNASYNTHARG"/>
</dbReference>
<dbReference type="SUPFAM" id="SSF55190">
    <property type="entry name" value="Arginyl-tRNA synthetase (ArgRS), N-terminal 'additional' domain"/>
    <property type="match status" value="1"/>
</dbReference>
<dbReference type="PANTHER" id="PTHR11956">
    <property type="entry name" value="ARGINYL-TRNA SYNTHETASE"/>
    <property type="match status" value="1"/>
</dbReference>
<dbReference type="SMART" id="SM01016">
    <property type="entry name" value="Arg_tRNA_synt_N"/>
    <property type="match status" value="1"/>
</dbReference>
<evidence type="ECO:0000259" key="11">
    <source>
        <dbReference type="SMART" id="SM00836"/>
    </source>
</evidence>
<dbReference type="InterPro" id="IPR008909">
    <property type="entry name" value="DALR_anticod-bd"/>
</dbReference>
<dbReference type="EC" id="6.1.1.19" evidence="9"/>
<dbReference type="SUPFAM" id="SSF52374">
    <property type="entry name" value="Nucleotidylyl transferase"/>
    <property type="match status" value="1"/>
</dbReference>
<dbReference type="Pfam" id="PF00750">
    <property type="entry name" value="tRNA-synt_1d"/>
    <property type="match status" value="1"/>
</dbReference>
<evidence type="ECO:0000256" key="3">
    <source>
        <dbReference type="ARBA" id="ARBA00022598"/>
    </source>
</evidence>
<evidence type="ECO:0000259" key="12">
    <source>
        <dbReference type="SMART" id="SM01016"/>
    </source>
</evidence>
<evidence type="ECO:0000256" key="5">
    <source>
        <dbReference type="ARBA" id="ARBA00022840"/>
    </source>
</evidence>
<keyword evidence="14" id="KW-1185">Reference proteome</keyword>
<dbReference type="Gene3D" id="3.40.50.620">
    <property type="entry name" value="HUPs"/>
    <property type="match status" value="1"/>
</dbReference>
<evidence type="ECO:0000313" key="14">
    <source>
        <dbReference type="Proteomes" id="UP001589906"/>
    </source>
</evidence>
<dbReference type="Pfam" id="PF03485">
    <property type="entry name" value="Arg_tRNA_synt_N"/>
    <property type="match status" value="1"/>
</dbReference>
<dbReference type="RefSeq" id="WP_376836954.1">
    <property type="nucleotide sequence ID" value="NZ_JBHLSW010000015.1"/>
</dbReference>
<evidence type="ECO:0000313" key="13">
    <source>
        <dbReference type="EMBL" id="MFC0634874.1"/>
    </source>
</evidence>
<comment type="subunit">
    <text evidence="9">Monomer.</text>
</comment>
<proteinExistence type="inferred from homology"/>
<sequence>MTALASSLGEAVKAAFAAEGVDESLVRVTPSDRPDLADFQSNTALAAAKALKLNPRELAQKVAARLDGHADLKAVEVAGPGFLNLTVSDTALAARAAEVGADELTGASAVASPRRVVIDFAGPNVAKPMHVGHLRSSIIGESLKRLFRFRGDTVWGDAHFGDWGFQMGLLIVACADEGLGAPFLAEGDGPFPEETPVTLEDLERLYPAAAARAKEDPEFRDRARKATAELQGGRPGYRALWRHFVAVSRTALEREFGALGVTFDLWNGESDADPLIPDMVADLKARGLAEFDQGAWIIRVAEEGDKRELPPLLLVSSEGSAMYGTTDLATILQRRREQDFDLVLYCVDQRQSDHFEQVFRAAYKAGYATPGQLEHAANGTMNGADGKPFKTRAGGVLKLHDLITQAKDKARERLREAELGQDLSPEAFEDIAHKVAVAALKFADLSNSRTTSYVFDLDRFMSFEGKTGPYLLYQAVRIKSLLRRAEGERAAAGDIRITEPAERDLALTLDAFDQAAADAYERRGPHLVAEHAYRLAQAFSKFYAACPVMAAPDAGTRASRLALSRATLDQLETALDLLGIATPERM</sequence>
<dbReference type="Proteomes" id="UP001589906">
    <property type="component" value="Unassembled WGS sequence"/>
</dbReference>
<dbReference type="Gene3D" id="3.30.1360.70">
    <property type="entry name" value="Arginyl tRNA synthetase N-terminal domain"/>
    <property type="match status" value="1"/>
</dbReference>
<evidence type="ECO:0000256" key="9">
    <source>
        <dbReference type="HAMAP-Rule" id="MF_00123"/>
    </source>
</evidence>
<dbReference type="InterPro" id="IPR014729">
    <property type="entry name" value="Rossmann-like_a/b/a_fold"/>
</dbReference>
<dbReference type="InterPro" id="IPR001412">
    <property type="entry name" value="aa-tRNA-synth_I_CS"/>
</dbReference>
<evidence type="ECO:0000256" key="10">
    <source>
        <dbReference type="RuleBase" id="RU363038"/>
    </source>
</evidence>
<keyword evidence="3 9" id="KW-0436">Ligase</keyword>
<dbReference type="InterPro" id="IPR009080">
    <property type="entry name" value="tRNAsynth_Ia_anticodon-bd"/>
</dbReference>
<comment type="similarity">
    <text evidence="1 9 10">Belongs to the class-I aminoacyl-tRNA synthetase family.</text>
</comment>
<evidence type="ECO:0000256" key="8">
    <source>
        <dbReference type="ARBA" id="ARBA00049339"/>
    </source>
</evidence>
<evidence type="ECO:0000256" key="7">
    <source>
        <dbReference type="ARBA" id="ARBA00023146"/>
    </source>
</evidence>
<dbReference type="PANTHER" id="PTHR11956:SF5">
    <property type="entry name" value="ARGININE--TRNA LIGASE, CYTOPLASMIC"/>
    <property type="match status" value="1"/>
</dbReference>
<keyword evidence="5 9" id="KW-0067">ATP-binding</keyword>
<dbReference type="HAMAP" id="MF_00123">
    <property type="entry name" value="Arg_tRNA_synth"/>
    <property type="match status" value="1"/>
</dbReference>
<dbReference type="InterPro" id="IPR036695">
    <property type="entry name" value="Arg-tRNA-synth_N_sf"/>
</dbReference>
<comment type="catalytic activity">
    <reaction evidence="8 9">
        <text>tRNA(Arg) + L-arginine + ATP = L-arginyl-tRNA(Arg) + AMP + diphosphate</text>
        <dbReference type="Rhea" id="RHEA:20301"/>
        <dbReference type="Rhea" id="RHEA-COMP:9658"/>
        <dbReference type="Rhea" id="RHEA-COMP:9673"/>
        <dbReference type="ChEBI" id="CHEBI:30616"/>
        <dbReference type="ChEBI" id="CHEBI:32682"/>
        <dbReference type="ChEBI" id="CHEBI:33019"/>
        <dbReference type="ChEBI" id="CHEBI:78442"/>
        <dbReference type="ChEBI" id="CHEBI:78513"/>
        <dbReference type="ChEBI" id="CHEBI:456215"/>
        <dbReference type="EC" id="6.1.1.19"/>
    </reaction>
</comment>
<comment type="caution">
    <text evidence="13">The sequence shown here is derived from an EMBL/GenBank/DDBJ whole genome shotgun (WGS) entry which is preliminary data.</text>
</comment>
<keyword evidence="6 9" id="KW-0648">Protein biosynthesis</keyword>
<feature type="short sequence motif" description="'HIGH' region" evidence="9">
    <location>
        <begin position="123"/>
        <end position="133"/>
    </location>
</feature>
<reference evidence="13 14" key="1">
    <citation type="submission" date="2024-09" db="EMBL/GenBank/DDBJ databases">
        <authorList>
            <person name="Sun Q."/>
            <person name="Mori K."/>
        </authorList>
    </citation>
    <scope>NUCLEOTIDE SEQUENCE [LARGE SCALE GENOMIC DNA]</scope>
    <source>
        <strain evidence="13 14">NCAIM B.02621</strain>
    </source>
</reference>
<protein>
    <recommendedName>
        <fullName evidence="9">Arginine--tRNA ligase</fullName>
        <ecNumber evidence="9">6.1.1.19</ecNumber>
    </recommendedName>
    <alternativeName>
        <fullName evidence="9">Arginyl-tRNA synthetase</fullName>
        <shortName evidence="9">ArgRS</shortName>
    </alternativeName>
</protein>
<keyword evidence="7 9" id="KW-0030">Aminoacyl-tRNA synthetase</keyword>
<dbReference type="GO" id="GO:0004814">
    <property type="term" value="F:arginine-tRNA ligase activity"/>
    <property type="evidence" value="ECO:0007669"/>
    <property type="project" value="UniProtKB-EC"/>
</dbReference>
<dbReference type="InterPro" id="IPR001278">
    <property type="entry name" value="Arg-tRNA-ligase"/>
</dbReference>
<accession>A0ABV6R5H1</accession>
<name>A0ABV6R5H1_9CAUL</name>
<keyword evidence="2 9" id="KW-0963">Cytoplasm</keyword>
<dbReference type="InterPro" id="IPR035684">
    <property type="entry name" value="ArgRS_core"/>
</dbReference>